<dbReference type="RefSeq" id="WP_160774431.1">
    <property type="nucleotide sequence ID" value="NZ_WUMV01000002.1"/>
</dbReference>
<name>A0A7X3LSA9_9HYPH</name>
<feature type="chain" id="PRO_5030903980" evidence="1">
    <location>
        <begin position="28"/>
        <end position="88"/>
    </location>
</feature>
<keyword evidence="1" id="KW-0732">Signal</keyword>
<evidence type="ECO:0000313" key="2">
    <source>
        <dbReference type="EMBL" id="MXN64179.1"/>
    </source>
</evidence>
<comment type="caution">
    <text evidence="2">The sequence shown here is derived from an EMBL/GenBank/DDBJ whole genome shotgun (WGS) entry which is preliminary data.</text>
</comment>
<dbReference type="EMBL" id="WUMV01000002">
    <property type="protein sequence ID" value="MXN64179.1"/>
    <property type="molecule type" value="Genomic_DNA"/>
</dbReference>
<proteinExistence type="predicted"/>
<dbReference type="AlphaFoldDB" id="A0A7X3LSA9"/>
<accession>A0A7X3LSA9</accession>
<evidence type="ECO:0000313" key="3">
    <source>
        <dbReference type="Proteomes" id="UP000433101"/>
    </source>
</evidence>
<reference evidence="2 3" key="1">
    <citation type="submission" date="2019-12" db="EMBL/GenBank/DDBJ databases">
        <authorList>
            <person name="Li M."/>
        </authorList>
    </citation>
    <scope>NUCLEOTIDE SEQUENCE [LARGE SCALE GENOMIC DNA]</scope>
    <source>
        <strain evidence="2 3">GBMRC 2046</strain>
    </source>
</reference>
<feature type="signal peptide" evidence="1">
    <location>
        <begin position="1"/>
        <end position="27"/>
    </location>
</feature>
<keyword evidence="3" id="KW-1185">Reference proteome</keyword>
<sequence length="88" mass="9374">MLKVSANLTKIVLGAALIAGTPALALADCAEDIAKVETALGNADRQYEESQIETMSQLVTQAKQQHEAGNEEQCQETINQAMSLGEVQ</sequence>
<gene>
    <name evidence="2" type="ORF">GR183_04630</name>
</gene>
<evidence type="ECO:0000256" key="1">
    <source>
        <dbReference type="SAM" id="SignalP"/>
    </source>
</evidence>
<organism evidence="2 3">
    <name type="scientific">Stappia sediminis</name>
    <dbReference type="NCBI Taxonomy" id="2692190"/>
    <lineage>
        <taxon>Bacteria</taxon>
        <taxon>Pseudomonadati</taxon>
        <taxon>Pseudomonadota</taxon>
        <taxon>Alphaproteobacteria</taxon>
        <taxon>Hyphomicrobiales</taxon>
        <taxon>Stappiaceae</taxon>
        <taxon>Stappia</taxon>
    </lineage>
</organism>
<protein>
    <submittedName>
        <fullName evidence="2">Uncharacterized protein</fullName>
    </submittedName>
</protein>
<dbReference type="Proteomes" id="UP000433101">
    <property type="component" value="Unassembled WGS sequence"/>
</dbReference>